<dbReference type="EMBL" id="JACIBV010000001">
    <property type="protein sequence ID" value="MBB3724604.1"/>
    <property type="molecule type" value="Genomic_DNA"/>
</dbReference>
<evidence type="ECO:0000313" key="2">
    <source>
        <dbReference type="EMBL" id="MBB3724604.1"/>
    </source>
</evidence>
<dbReference type="Pfam" id="PF20064">
    <property type="entry name" value="DUF6463"/>
    <property type="match status" value="1"/>
</dbReference>
<dbReference type="RefSeq" id="WP_183642767.1">
    <property type="nucleotide sequence ID" value="NZ_BAAAXX010000016.1"/>
</dbReference>
<organism evidence="2 3">
    <name type="scientific">Nonomuraea dietziae</name>
    <dbReference type="NCBI Taxonomy" id="65515"/>
    <lineage>
        <taxon>Bacteria</taxon>
        <taxon>Bacillati</taxon>
        <taxon>Actinomycetota</taxon>
        <taxon>Actinomycetes</taxon>
        <taxon>Streptosporangiales</taxon>
        <taxon>Streptosporangiaceae</taxon>
        <taxon>Nonomuraea</taxon>
    </lineage>
</organism>
<reference evidence="2 3" key="1">
    <citation type="submission" date="2020-08" db="EMBL/GenBank/DDBJ databases">
        <title>Sequencing the genomes of 1000 actinobacteria strains.</title>
        <authorList>
            <person name="Klenk H.-P."/>
        </authorList>
    </citation>
    <scope>NUCLEOTIDE SEQUENCE [LARGE SCALE GENOMIC DNA]</scope>
    <source>
        <strain evidence="2 3">DSM 44320</strain>
    </source>
</reference>
<name>A0A7W5UX42_9ACTN</name>
<gene>
    <name evidence="2" type="ORF">FHR33_000464</name>
</gene>
<keyword evidence="1" id="KW-1133">Transmembrane helix</keyword>
<keyword evidence="1" id="KW-0812">Transmembrane</keyword>
<sequence length="141" mass="14578">MATTASAATTAHPGLNRWVPRLAIAAAALHFAVAFTVADWRGIVGNGFVNTVGDAAVPDNDVRMSTLWFFMAGMGFLAFGTFARWAVKMTGRMPAQIGGYLLAAGVPMTIIQPVSGGVLLTAIGVLALRAARHDPAAKPAA</sequence>
<evidence type="ECO:0000256" key="1">
    <source>
        <dbReference type="SAM" id="Phobius"/>
    </source>
</evidence>
<proteinExistence type="predicted"/>
<feature type="transmembrane region" description="Helical" evidence="1">
    <location>
        <begin position="67"/>
        <end position="87"/>
    </location>
</feature>
<feature type="transmembrane region" description="Helical" evidence="1">
    <location>
        <begin position="18"/>
        <end position="38"/>
    </location>
</feature>
<keyword evidence="3" id="KW-1185">Reference proteome</keyword>
<comment type="caution">
    <text evidence="2">The sequence shown here is derived from an EMBL/GenBank/DDBJ whole genome shotgun (WGS) entry which is preliminary data.</text>
</comment>
<dbReference type="GeneID" id="95387097"/>
<keyword evidence="1" id="KW-0472">Membrane</keyword>
<feature type="transmembrane region" description="Helical" evidence="1">
    <location>
        <begin position="99"/>
        <end position="128"/>
    </location>
</feature>
<protein>
    <submittedName>
        <fullName evidence="2">Uncharacterized protein</fullName>
    </submittedName>
</protein>
<dbReference type="Proteomes" id="UP000579945">
    <property type="component" value="Unassembled WGS sequence"/>
</dbReference>
<evidence type="ECO:0000313" key="3">
    <source>
        <dbReference type="Proteomes" id="UP000579945"/>
    </source>
</evidence>
<dbReference type="InterPro" id="IPR045590">
    <property type="entry name" value="DUF6463"/>
</dbReference>
<accession>A0A7W5UX42</accession>
<dbReference type="AlphaFoldDB" id="A0A7W5UX42"/>